<evidence type="ECO:0000259" key="2">
    <source>
        <dbReference type="PROSITE" id="PS50885"/>
    </source>
</evidence>
<dbReference type="Gene3D" id="6.10.340.10">
    <property type="match status" value="1"/>
</dbReference>
<feature type="transmembrane region" description="Helical" evidence="1">
    <location>
        <begin position="176"/>
        <end position="198"/>
    </location>
</feature>
<organism evidence="3 4">
    <name type="scientific">Rhodovulum visakhapatnamense</name>
    <dbReference type="NCBI Taxonomy" id="364297"/>
    <lineage>
        <taxon>Bacteria</taxon>
        <taxon>Pseudomonadati</taxon>
        <taxon>Pseudomonadota</taxon>
        <taxon>Alphaproteobacteria</taxon>
        <taxon>Rhodobacterales</taxon>
        <taxon>Paracoccaceae</taxon>
        <taxon>Rhodovulum</taxon>
    </lineage>
</organism>
<gene>
    <name evidence="3" type="ORF">EV657_12725</name>
</gene>
<protein>
    <recommendedName>
        <fullName evidence="2">HAMP domain-containing protein</fullName>
    </recommendedName>
</protein>
<keyword evidence="1" id="KW-0812">Transmembrane</keyword>
<sequence length="421" mass="46029">MAEPASHAIGRFDKSFLIHMIKDFFLVLLAVTVLEFALKAALVYYKFETRGQDQARAVAEDLAENIRAIMRNEGGPVAARTMYPILERNWDDLGYKIAISPSPVTVRSIEALFGFTPEGIPLGDWPDGRFREAEVEIAAETFCLTCHAEAEVGQVLGRVTVRDYLERDFAVWLDDVTLSAGLAVGKIVLHSILLFLILRARMEPLLRLRGTVAGLARAFGTLSERAEVRTADEFGALAHDLNLFLDRISRLIDELNAVLRRVVRVNDDIVSVQGALRGQVDRLVGGVRRLERDAMLSAKREPLLSQAWFDAIKGAVADLDAALARAGEAPQAAGLVSDLSAVIANAEAQIAASQRLFEGLAGLGDETEALKGAIADMVRMEERMKLIIETGGTLVQRLRPDLAEAAPATLPERRTPPVRST</sequence>
<dbReference type="AlphaFoldDB" id="A0A4R8FC95"/>
<feature type="domain" description="HAMP" evidence="2">
    <location>
        <begin position="199"/>
        <end position="253"/>
    </location>
</feature>
<dbReference type="SMART" id="SM00304">
    <property type="entry name" value="HAMP"/>
    <property type="match status" value="1"/>
</dbReference>
<name>A0A4R8FC95_9RHOB</name>
<proteinExistence type="predicted"/>
<dbReference type="Proteomes" id="UP000295484">
    <property type="component" value="Unassembled WGS sequence"/>
</dbReference>
<feature type="transmembrane region" description="Helical" evidence="1">
    <location>
        <begin position="24"/>
        <end position="45"/>
    </location>
</feature>
<dbReference type="InterPro" id="IPR003660">
    <property type="entry name" value="HAMP_dom"/>
</dbReference>
<evidence type="ECO:0000256" key="1">
    <source>
        <dbReference type="SAM" id="Phobius"/>
    </source>
</evidence>
<accession>A0A4R8FC95</accession>
<evidence type="ECO:0000313" key="3">
    <source>
        <dbReference type="EMBL" id="TDX23269.1"/>
    </source>
</evidence>
<evidence type="ECO:0000313" key="4">
    <source>
        <dbReference type="Proteomes" id="UP000295484"/>
    </source>
</evidence>
<reference evidence="3 4" key="1">
    <citation type="submission" date="2019-03" db="EMBL/GenBank/DDBJ databases">
        <title>Genomic Encyclopedia of Type Strains, Phase IV (KMG-IV): sequencing the most valuable type-strain genomes for metagenomic binning, comparative biology and taxonomic classification.</title>
        <authorList>
            <person name="Goeker M."/>
        </authorList>
    </citation>
    <scope>NUCLEOTIDE SEQUENCE [LARGE SCALE GENOMIC DNA]</scope>
    <source>
        <strain evidence="3 4">JA181</strain>
    </source>
</reference>
<dbReference type="CDD" id="cd06225">
    <property type="entry name" value="HAMP"/>
    <property type="match status" value="1"/>
</dbReference>
<dbReference type="GO" id="GO:0007165">
    <property type="term" value="P:signal transduction"/>
    <property type="evidence" value="ECO:0007669"/>
    <property type="project" value="InterPro"/>
</dbReference>
<dbReference type="PROSITE" id="PS50885">
    <property type="entry name" value="HAMP"/>
    <property type="match status" value="1"/>
</dbReference>
<keyword evidence="1" id="KW-0472">Membrane</keyword>
<dbReference type="RefSeq" id="WP_243627634.1">
    <property type="nucleotide sequence ID" value="NZ_SOEB01000027.1"/>
</dbReference>
<dbReference type="GO" id="GO:0016020">
    <property type="term" value="C:membrane"/>
    <property type="evidence" value="ECO:0007669"/>
    <property type="project" value="InterPro"/>
</dbReference>
<dbReference type="EMBL" id="SOEB01000027">
    <property type="protein sequence ID" value="TDX23269.1"/>
    <property type="molecule type" value="Genomic_DNA"/>
</dbReference>
<comment type="caution">
    <text evidence="3">The sequence shown here is derived from an EMBL/GenBank/DDBJ whole genome shotgun (WGS) entry which is preliminary data.</text>
</comment>
<keyword evidence="1" id="KW-1133">Transmembrane helix</keyword>